<evidence type="ECO:0000313" key="13">
    <source>
        <dbReference type="Proteomes" id="UP000239237"/>
    </source>
</evidence>
<evidence type="ECO:0000313" key="11">
    <source>
        <dbReference type="EMBL" id="SPE09510.1"/>
    </source>
</evidence>
<evidence type="ECO:0000256" key="5">
    <source>
        <dbReference type="ARBA" id="ARBA00047199"/>
    </source>
</evidence>
<evidence type="ECO:0000256" key="7">
    <source>
        <dbReference type="ARBA" id="ARBA00052699"/>
    </source>
</evidence>
<organism evidence="11 12">
    <name type="scientific">Leuconostoc suionicum</name>
    <dbReference type="NCBI Taxonomy" id="1511761"/>
    <lineage>
        <taxon>Bacteria</taxon>
        <taxon>Bacillati</taxon>
        <taxon>Bacillota</taxon>
        <taxon>Bacilli</taxon>
        <taxon>Lactobacillales</taxon>
        <taxon>Lactobacillaceae</taxon>
        <taxon>Leuconostoc</taxon>
    </lineage>
</organism>
<dbReference type="FunFam" id="3.40.640.10:FF:000046">
    <property type="entry name" value="Cystathionine gamma-lyase"/>
    <property type="match status" value="1"/>
</dbReference>
<dbReference type="GO" id="GO:0047982">
    <property type="term" value="F:homocysteine desulfhydrase activity"/>
    <property type="evidence" value="ECO:0007669"/>
    <property type="project" value="UniProtKB-EC"/>
</dbReference>
<evidence type="ECO:0000256" key="6">
    <source>
        <dbReference type="ARBA" id="ARBA00048780"/>
    </source>
</evidence>
<comment type="similarity">
    <text evidence="2 9">Belongs to the trans-sulfuration enzymes family.</text>
</comment>
<dbReference type="Proteomes" id="UP000239237">
    <property type="component" value="Unassembled WGS sequence"/>
</dbReference>
<keyword evidence="11" id="KW-0456">Lyase</keyword>
<dbReference type="InterPro" id="IPR015422">
    <property type="entry name" value="PyrdxlP-dep_Trfase_small"/>
</dbReference>
<dbReference type="GO" id="GO:0016740">
    <property type="term" value="F:transferase activity"/>
    <property type="evidence" value="ECO:0007669"/>
    <property type="project" value="UniProtKB-KW"/>
</dbReference>
<evidence type="ECO:0000256" key="4">
    <source>
        <dbReference type="ARBA" id="ARBA00047175"/>
    </source>
</evidence>
<dbReference type="PIRSF" id="PIRSF001434">
    <property type="entry name" value="CGS"/>
    <property type="match status" value="1"/>
</dbReference>
<comment type="cofactor">
    <cofactor evidence="1 9">
        <name>pyridoxal 5'-phosphate</name>
        <dbReference type="ChEBI" id="CHEBI:597326"/>
    </cofactor>
</comment>
<protein>
    <recommendedName>
        <fullName evidence="4">homocysteine desulfhydrase</fullName>
        <ecNumber evidence="4">4.4.1.2</ecNumber>
    </recommendedName>
    <alternativeName>
        <fullName evidence="5">Homocysteine desulfhydrase</fullName>
    </alternativeName>
</protein>
<accession>A0A2N9KFX9</accession>
<keyword evidence="3 8" id="KW-0663">Pyridoxal phosphate</keyword>
<dbReference type="InterPro" id="IPR054542">
    <property type="entry name" value="Cys_met_metab_PP"/>
</dbReference>
<keyword evidence="11" id="KW-0808">Transferase</keyword>
<dbReference type="AlphaFoldDB" id="A0A2N9KFX9"/>
<dbReference type="Gene3D" id="3.40.640.10">
    <property type="entry name" value="Type I PLP-dependent aspartate aminotransferase-like (Major domain)"/>
    <property type="match status" value="1"/>
</dbReference>
<dbReference type="Proteomes" id="UP000237923">
    <property type="component" value="Unassembled WGS sequence"/>
</dbReference>
<dbReference type="EMBL" id="OKQR01000003">
    <property type="protein sequence ID" value="SPD94083.1"/>
    <property type="molecule type" value="Genomic_DNA"/>
</dbReference>
<evidence type="ECO:0000256" key="1">
    <source>
        <dbReference type="ARBA" id="ARBA00001933"/>
    </source>
</evidence>
<dbReference type="SUPFAM" id="SSF53383">
    <property type="entry name" value="PLP-dependent transferases"/>
    <property type="match status" value="1"/>
</dbReference>
<evidence type="ECO:0000256" key="8">
    <source>
        <dbReference type="PIRSR" id="PIRSR001434-2"/>
    </source>
</evidence>
<dbReference type="Pfam" id="PF01053">
    <property type="entry name" value="Cys_Met_Meta_PP"/>
    <property type="match status" value="1"/>
</dbReference>
<evidence type="ECO:0000256" key="9">
    <source>
        <dbReference type="RuleBase" id="RU362118"/>
    </source>
</evidence>
<dbReference type="PROSITE" id="PS00868">
    <property type="entry name" value="CYS_MET_METAB_PP"/>
    <property type="match status" value="1"/>
</dbReference>
<dbReference type="InterPro" id="IPR000277">
    <property type="entry name" value="Cys/Met-Metab_PyrdxlP-dep_enz"/>
</dbReference>
<feature type="modified residue" description="N6-(pyridoxal phosphate)lysine" evidence="8">
    <location>
        <position position="199"/>
    </location>
</feature>
<dbReference type="SMR" id="A0A2N9KFX9"/>
<sequence length="369" mass="40260">MSVKIDTLLAQGGNGSDDIKTGAVVSPLYFSTAYRHPNLGESSGFDYARLQTPTRQILEEQLADLEQGVQAFATSSGMAAIDLLFASLIKNGDHFVTSDDLYGGTYRYFDAIVEQSGVNYDVWNGVDDISSLINETTRLVWLETPSNPTMKVIDIQKLSAKVKDINPDILIAVDNTFLTPIFQQPLTLGADIVVHSATKYLGGHNDILAGAVIVNSDVLAEKLEASLTTRGQVLDSFSSWLLLRSLKTLHLRMQRHNENGQYLAKKLPCIPGIDKVLYAGVGGMLSFYLSNNHDVDAFLKGLQIGSFAESLGGPETLVTIPAVQTHHDMSQEQRDHLGITNQLVRVSAGLEDKEDLLADLRQAVEGAKR</sequence>
<gene>
    <name evidence="11" type="primary">metI</name>
    <name evidence="10" type="ORF">LES8486_01531</name>
    <name evidence="11" type="ORF">LES9216_01678</name>
</gene>
<dbReference type="Gene3D" id="3.90.1150.10">
    <property type="entry name" value="Aspartate Aminotransferase, domain 1"/>
    <property type="match status" value="1"/>
</dbReference>
<dbReference type="PANTHER" id="PTHR11808:SF90">
    <property type="entry name" value="CYSTATHIONINE GAMMA-SYNTHASE"/>
    <property type="match status" value="1"/>
</dbReference>
<dbReference type="InterPro" id="IPR015424">
    <property type="entry name" value="PyrdxlP-dep_Trfase"/>
</dbReference>
<dbReference type="KEGG" id="lsu:A6B45_08660"/>
<dbReference type="GO" id="GO:0005737">
    <property type="term" value="C:cytoplasm"/>
    <property type="evidence" value="ECO:0007669"/>
    <property type="project" value="TreeGrafter"/>
</dbReference>
<dbReference type="InterPro" id="IPR015421">
    <property type="entry name" value="PyrdxlP-dep_Trfase_major"/>
</dbReference>
<dbReference type="CDD" id="cd00614">
    <property type="entry name" value="CGS_like"/>
    <property type="match status" value="1"/>
</dbReference>
<dbReference type="PANTHER" id="PTHR11808">
    <property type="entry name" value="TRANS-SULFURATION ENZYME FAMILY MEMBER"/>
    <property type="match status" value="1"/>
</dbReference>
<comment type="catalytic activity">
    <reaction evidence="6">
        <text>L-homocysteine + H2O = 2-oxobutanoate + hydrogen sulfide + NH4(+) + H(+)</text>
        <dbReference type="Rhea" id="RHEA:14501"/>
        <dbReference type="ChEBI" id="CHEBI:15377"/>
        <dbReference type="ChEBI" id="CHEBI:15378"/>
        <dbReference type="ChEBI" id="CHEBI:16763"/>
        <dbReference type="ChEBI" id="CHEBI:28938"/>
        <dbReference type="ChEBI" id="CHEBI:29919"/>
        <dbReference type="ChEBI" id="CHEBI:58199"/>
        <dbReference type="EC" id="4.4.1.2"/>
    </reaction>
    <physiologicalReaction direction="left-to-right" evidence="6">
        <dbReference type="Rhea" id="RHEA:14502"/>
    </physiologicalReaction>
</comment>
<dbReference type="GO" id="GO:0019346">
    <property type="term" value="P:transsulfuration"/>
    <property type="evidence" value="ECO:0007669"/>
    <property type="project" value="InterPro"/>
</dbReference>
<evidence type="ECO:0000313" key="10">
    <source>
        <dbReference type="EMBL" id="SPD94083.1"/>
    </source>
</evidence>
<reference evidence="11 12" key="2">
    <citation type="submission" date="2018-02" db="EMBL/GenBank/DDBJ databases">
        <authorList>
            <person name="Cohen D.B."/>
            <person name="Kent A.D."/>
        </authorList>
    </citation>
    <scope>NUCLEOTIDE SEQUENCE [LARGE SCALE GENOMIC DNA]</scope>
    <source>
        <strain evidence="11 12">CECT 9216</strain>
    </source>
</reference>
<evidence type="ECO:0000313" key="12">
    <source>
        <dbReference type="Proteomes" id="UP000237923"/>
    </source>
</evidence>
<proteinExistence type="inferred from homology"/>
<dbReference type="EMBL" id="OKQU01000003">
    <property type="protein sequence ID" value="SPE09510.1"/>
    <property type="molecule type" value="Genomic_DNA"/>
</dbReference>
<reference evidence="10 13" key="1">
    <citation type="submission" date="2018-02" db="EMBL/GenBank/DDBJ databases">
        <authorList>
            <person name="Rodrigo-Torres L."/>
            <person name="Arahal R. D."/>
            <person name="Lucena T."/>
        </authorList>
    </citation>
    <scope>NUCLEOTIDE SEQUENCE [LARGE SCALE GENOMIC DNA]</scope>
    <source>
        <strain evidence="10 13">CECT 8486</strain>
    </source>
</reference>
<evidence type="ECO:0000256" key="2">
    <source>
        <dbReference type="ARBA" id="ARBA00009077"/>
    </source>
</evidence>
<keyword evidence="13" id="KW-1185">Reference proteome</keyword>
<name>A0A2N9KFX9_9LACO</name>
<dbReference type="GeneID" id="99674866"/>
<comment type="catalytic activity">
    <reaction evidence="7">
        <text>L-methionine + H2O = methanethiol + 2-oxobutanoate + NH4(+)</text>
        <dbReference type="Rhea" id="RHEA:23800"/>
        <dbReference type="ChEBI" id="CHEBI:15377"/>
        <dbReference type="ChEBI" id="CHEBI:16007"/>
        <dbReference type="ChEBI" id="CHEBI:16763"/>
        <dbReference type="ChEBI" id="CHEBI:28938"/>
        <dbReference type="ChEBI" id="CHEBI:57844"/>
        <dbReference type="EC" id="4.4.1.11"/>
    </reaction>
    <physiologicalReaction direction="left-to-right" evidence="7">
        <dbReference type="Rhea" id="RHEA:23801"/>
    </physiologicalReaction>
</comment>
<evidence type="ECO:0000256" key="3">
    <source>
        <dbReference type="ARBA" id="ARBA00022898"/>
    </source>
</evidence>
<dbReference type="GO" id="GO:0030170">
    <property type="term" value="F:pyridoxal phosphate binding"/>
    <property type="evidence" value="ECO:0007669"/>
    <property type="project" value="InterPro"/>
</dbReference>
<dbReference type="GO" id="GO:0018826">
    <property type="term" value="F:methionine gamma-lyase activity"/>
    <property type="evidence" value="ECO:0007669"/>
    <property type="project" value="UniProtKB-EC"/>
</dbReference>
<dbReference type="EC" id="4.4.1.2" evidence="4"/>
<dbReference type="RefSeq" id="WP_072614228.1">
    <property type="nucleotide sequence ID" value="NZ_AP017935.1"/>
</dbReference>